<dbReference type="EMBL" id="JABAIL010000006">
    <property type="protein sequence ID" value="NLR93394.1"/>
    <property type="molecule type" value="Genomic_DNA"/>
</dbReference>
<dbReference type="PROSITE" id="PS51257">
    <property type="entry name" value="PROKAR_LIPOPROTEIN"/>
    <property type="match status" value="1"/>
</dbReference>
<reference evidence="1 2" key="1">
    <citation type="submission" date="2020-04" db="EMBL/GenBank/DDBJ databases">
        <title>Flammeovirga sp. SR4, a novel species isolated from seawater.</title>
        <authorList>
            <person name="Wang X."/>
        </authorList>
    </citation>
    <scope>NUCLEOTIDE SEQUENCE [LARGE SCALE GENOMIC DNA]</scope>
    <source>
        <strain evidence="1 2">SR4</strain>
    </source>
</reference>
<evidence type="ECO:0000313" key="2">
    <source>
        <dbReference type="Proteomes" id="UP000585050"/>
    </source>
</evidence>
<accession>A0A7X8XXM7</accession>
<dbReference type="Pfam" id="PF14900">
    <property type="entry name" value="DUF4493"/>
    <property type="match status" value="1"/>
</dbReference>
<dbReference type="Proteomes" id="UP000585050">
    <property type="component" value="Unassembled WGS sequence"/>
</dbReference>
<organism evidence="1 2">
    <name type="scientific">Flammeovirga agarivorans</name>
    <dbReference type="NCBI Taxonomy" id="2726742"/>
    <lineage>
        <taxon>Bacteria</taxon>
        <taxon>Pseudomonadati</taxon>
        <taxon>Bacteroidota</taxon>
        <taxon>Cytophagia</taxon>
        <taxon>Cytophagales</taxon>
        <taxon>Flammeovirgaceae</taxon>
        <taxon>Flammeovirga</taxon>
    </lineage>
</organism>
<gene>
    <name evidence="1" type="ORF">HGP29_19515</name>
</gene>
<name>A0A7X8XXM7_9BACT</name>
<dbReference type="InterPro" id="IPR027840">
    <property type="entry name" value="DUF4493"/>
</dbReference>
<comment type="caution">
    <text evidence="1">The sequence shown here is derived from an EMBL/GenBank/DDBJ whole genome shotgun (WGS) entry which is preliminary data.</text>
</comment>
<dbReference type="RefSeq" id="WP_211093347.1">
    <property type="nucleotide sequence ID" value="NZ_JABAIL010000006.1"/>
</dbReference>
<sequence>MKKLFITALVSVLFFSCTTSDEKENEVHHGQLVIQLSSNQRSLEEVEEYGLSIVNAEGEAVIVYDKVADAPASIDLAVGSYTVKVYSAEEKPPFSFDAPYFYGEEACVIESGQETSVSIDCKMEHVKLTLAYSSEITNNAKSYSSVIESSNGQITIDEETSNTVYAERSALIISTTIEEQDGTVLTGKQVISGLENQTEYLINISY</sequence>
<dbReference type="AlphaFoldDB" id="A0A7X8XXM7"/>
<proteinExistence type="predicted"/>
<protein>
    <submittedName>
        <fullName evidence="1">DUF4493 domain-containing protein</fullName>
    </submittedName>
</protein>
<evidence type="ECO:0000313" key="1">
    <source>
        <dbReference type="EMBL" id="NLR93394.1"/>
    </source>
</evidence>
<keyword evidence="2" id="KW-1185">Reference proteome</keyword>